<dbReference type="SUPFAM" id="SSF51445">
    <property type="entry name" value="(Trans)glycosidases"/>
    <property type="match status" value="1"/>
</dbReference>
<evidence type="ECO:0000313" key="4">
    <source>
        <dbReference type="Proteomes" id="UP001652660"/>
    </source>
</evidence>
<evidence type="ECO:0000313" key="5">
    <source>
        <dbReference type="RefSeq" id="XP_027064448.1"/>
    </source>
</evidence>
<dbReference type="PANTHER" id="PTHR45708">
    <property type="entry name" value="ENDOCHITINASE"/>
    <property type="match status" value="1"/>
</dbReference>
<evidence type="ECO:0000259" key="3">
    <source>
        <dbReference type="PROSITE" id="PS51910"/>
    </source>
</evidence>
<dbReference type="GeneID" id="113690651"/>
<dbReference type="GO" id="GO:0004568">
    <property type="term" value="F:chitinase activity"/>
    <property type="evidence" value="ECO:0007669"/>
    <property type="project" value="TreeGrafter"/>
</dbReference>
<organism evidence="4 5">
    <name type="scientific">Coffea arabica</name>
    <name type="common">Arabian coffee</name>
    <dbReference type="NCBI Taxonomy" id="13443"/>
    <lineage>
        <taxon>Eukaryota</taxon>
        <taxon>Viridiplantae</taxon>
        <taxon>Streptophyta</taxon>
        <taxon>Embryophyta</taxon>
        <taxon>Tracheophyta</taxon>
        <taxon>Spermatophyta</taxon>
        <taxon>Magnoliopsida</taxon>
        <taxon>eudicotyledons</taxon>
        <taxon>Gunneridae</taxon>
        <taxon>Pentapetalae</taxon>
        <taxon>asterids</taxon>
        <taxon>lamiids</taxon>
        <taxon>Gentianales</taxon>
        <taxon>Rubiaceae</taxon>
        <taxon>Ixoroideae</taxon>
        <taxon>Gardenieae complex</taxon>
        <taxon>Bertiereae - Coffeeae clade</taxon>
        <taxon>Coffeeae</taxon>
        <taxon>Coffea</taxon>
    </lineage>
</organism>
<proteinExistence type="predicted"/>
<keyword evidence="2" id="KW-0326">Glycosidase</keyword>
<sequence>MGSKQNLRRHPVPYSVRQLLIVNSFPPSTATDFLQSVNPRVSADAEWSSECQGLGFYWPNTEGGNLADICNDHTNGSYEYVAISCLNFTDDGGIIVPPYCTTLGPDIDTCKGLGIKVFLSLFGSPQLTPETAPIVAAGICEAFLNDSSGPLGATVNGIDFHFRSEDGSNNGLDILAQALRDDCTPYLSGAPLCQIPDYYLDAAIRTGVFDYVWVQFFGDPSCEYSPANPFNLFASWFGWYSYIGEYNTTLFLGLTEDSAAEGFIPCDPELRVIVSLLEIFFPKFGGIMMLEGKFYCPLSSAKIRSYVNSDVLAYGRKSMNKFQAI</sequence>
<dbReference type="PROSITE" id="PS51910">
    <property type="entry name" value="GH18_2"/>
    <property type="match status" value="1"/>
</dbReference>
<dbReference type="GO" id="GO:0005975">
    <property type="term" value="P:carbohydrate metabolic process"/>
    <property type="evidence" value="ECO:0007669"/>
    <property type="project" value="InterPro"/>
</dbReference>
<keyword evidence="4" id="KW-1185">Reference proteome</keyword>
<name>A0A6P6SE44_COFAR</name>
<dbReference type="Gene3D" id="3.20.20.80">
    <property type="entry name" value="Glycosidases"/>
    <property type="match status" value="1"/>
</dbReference>
<gene>
    <name evidence="5" type="primary">LOC113690651</name>
</gene>
<dbReference type="InterPro" id="IPR050542">
    <property type="entry name" value="Glycosyl_Hydrlase18_Chitinase"/>
</dbReference>
<protein>
    <submittedName>
        <fullName evidence="5">Acidic endochitinase-like</fullName>
    </submittedName>
</protein>
<dbReference type="OrthoDB" id="6020543at2759"/>
<reference evidence="5" key="2">
    <citation type="submission" date="2025-08" db="UniProtKB">
        <authorList>
            <consortium name="RefSeq"/>
        </authorList>
    </citation>
    <scope>IDENTIFICATION</scope>
    <source>
        <tissue evidence="5">Leaves</tissue>
    </source>
</reference>
<evidence type="ECO:0000256" key="2">
    <source>
        <dbReference type="ARBA" id="ARBA00023295"/>
    </source>
</evidence>
<reference evidence="4" key="1">
    <citation type="journal article" date="2025" name="Foods">
        <title>Unveiling the Microbial Signatures of Arabica Coffee Cherries: Insights into Ripeness Specific Diversity, Functional Traits, and Implications for Quality and Safety.</title>
        <authorList>
            <consortium name="RefSeq"/>
            <person name="Tenea G.N."/>
            <person name="Cifuentes V."/>
            <person name="Reyes P."/>
            <person name="Cevallos-Vallejos M."/>
        </authorList>
    </citation>
    <scope>NUCLEOTIDE SEQUENCE [LARGE SCALE GENOMIC DNA]</scope>
</reference>
<evidence type="ECO:0000256" key="1">
    <source>
        <dbReference type="ARBA" id="ARBA00022801"/>
    </source>
</evidence>
<dbReference type="InterPro" id="IPR017853">
    <property type="entry name" value="GH"/>
</dbReference>
<dbReference type="RefSeq" id="XP_027064448.1">
    <property type="nucleotide sequence ID" value="XM_027208647.1"/>
</dbReference>
<dbReference type="Proteomes" id="UP001652660">
    <property type="component" value="Chromosome 5c"/>
</dbReference>
<keyword evidence="1" id="KW-0378">Hydrolase</keyword>
<dbReference type="InterPro" id="IPR001223">
    <property type="entry name" value="Glyco_hydro18_cat"/>
</dbReference>
<feature type="domain" description="GH18" evidence="3">
    <location>
        <begin position="52"/>
        <end position="325"/>
    </location>
</feature>
<dbReference type="PANTHER" id="PTHR45708:SF49">
    <property type="entry name" value="ENDOCHITINASE"/>
    <property type="match status" value="1"/>
</dbReference>
<dbReference type="GO" id="GO:0005576">
    <property type="term" value="C:extracellular region"/>
    <property type="evidence" value="ECO:0007669"/>
    <property type="project" value="TreeGrafter"/>
</dbReference>
<dbReference type="AlphaFoldDB" id="A0A6P6SE44"/>
<accession>A0A6P6SE44</accession>